<accession>A0A6J1HH72</accession>
<dbReference type="InterPro" id="IPR028871">
    <property type="entry name" value="BlueCu_1_BS"/>
</dbReference>
<keyword evidence="1" id="KW-0813">Transport</keyword>
<gene>
    <name evidence="11" type="primary">LOC111464034</name>
</gene>
<evidence type="ECO:0000256" key="2">
    <source>
        <dbReference type="ARBA" id="ARBA00022723"/>
    </source>
</evidence>
<keyword evidence="8" id="KW-0732">Signal</keyword>
<evidence type="ECO:0000256" key="3">
    <source>
        <dbReference type="ARBA" id="ARBA00022982"/>
    </source>
</evidence>
<feature type="domain" description="Phytocyanin" evidence="9">
    <location>
        <begin position="27"/>
        <end position="128"/>
    </location>
</feature>
<evidence type="ECO:0000313" key="11">
    <source>
        <dbReference type="RefSeq" id="XP_022963846.1"/>
    </source>
</evidence>
<organism evidence="10 11">
    <name type="scientific">Cucurbita moschata</name>
    <name type="common">Winter crookneck squash</name>
    <name type="synonym">Cucurbita pepo var. moschata</name>
    <dbReference type="NCBI Taxonomy" id="3662"/>
    <lineage>
        <taxon>Eukaryota</taxon>
        <taxon>Viridiplantae</taxon>
        <taxon>Streptophyta</taxon>
        <taxon>Embryophyta</taxon>
        <taxon>Tracheophyta</taxon>
        <taxon>Spermatophyta</taxon>
        <taxon>Magnoliopsida</taxon>
        <taxon>eudicotyledons</taxon>
        <taxon>Gunneridae</taxon>
        <taxon>Pentapetalae</taxon>
        <taxon>rosids</taxon>
        <taxon>fabids</taxon>
        <taxon>Cucurbitales</taxon>
        <taxon>Cucurbitaceae</taxon>
        <taxon>Cucurbiteae</taxon>
        <taxon>Cucurbita</taxon>
    </lineage>
</organism>
<evidence type="ECO:0000256" key="1">
    <source>
        <dbReference type="ARBA" id="ARBA00022448"/>
    </source>
</evidence>
<keyword evidence="3" id="KW-0249">Electron transport</keyword>
<dbReference type="InterPro" id="IPR008972">
    <property type="entry name" value="Cupredoxin"/>
</dbReference>
<feature type="signal peptide" evidence="8">
    <location>
        <begin position="1"/>
        <end position="25"/>
    </location>
</feature>
<evidence type="ECO:0000256" key="8">
    <source>
        <dbReference type="SAM" id="SignalP"/>
    </source>
</evidence>
<feature type="transmembrane region" description="Helical" evidence="7">
    <location>
        <begin position="169"/>
        <end position="190"/>
    </location>
</feature>
<dbReference type="SUPFAM" id="SSF49503">
    <property type="entry name" value="Cupredoxins"/>
    <property type="match status" value="1"/>
</dbReference>
<dbReference type="GO" id="GO:0005886">
    <property type="term" value="C:plasma membrane"/>
    <property type="evidence" value="ECO:0007669"/>
    <property type="project" value="TreeGrafter"/>
</dbReference>
<dbReference type="Proteomes" id="UP000504609">
    <property type="component" value="Unplaced"/>
</dbReference>
<dbReference type="PROSITE" id="PS51485">
    <property type="entry name" value="PHYTOCYANIN"/>
    <property type="match status" value="1"/>
</dbReference>
<dbReference type="GeneID" id="111464034"/>
<evidence type="ECO:0000256" key="5">
    <source>
        <dbReference type="ARBA" id="ARBA00023180"/>
    </source>
</evidence>
<dbReference type="CDD" id="cd11014">
    <property type="entry name" value="Mavicyanin"/>
    <property type="match status" value="1"/>
</dbReference>
<evidence type="ECO:0000256" key="7">
    <source>
        <dbReference type="SAM" id="Phobius"/>
    </source>
</evidence>
<dbReference type="PROSITE" id="PS00196">
    <property type="entry name" value="COPPER_BLUE"/>
    <property type="match status" value="1"/>
</dbReference>
<sequence length="191" mass="20163">MGLGKKMGWALLWISTMGLFTLSAAATVHKVGDSTGWTTLVPYDYAKWASSNKFHVGDSLLFNYHNKFHNVLQVDQEQFKSCNSSSPAASYTSGADSIPLKRPGTFYFLCGIPGHCQLGQKVEIKVDPGSSSALLAPSSAPGQSPLPNGPAPLGTPSALAPPPSAASTLSYYSLLCLPLAAYVVAFYSLCV</sequence>
<dbReference type="Pfam" id="PF02298">
    <property type="entry name" value="Cu_bind_like"/>
    <property type="match status" value="1"/>
</dbReference>
<protein>
    <submittedName>
        <fullName evidence="11">Mavicyanin</fullName>
    </submittedName>
</protein>
<dbReference type="InterPro" id="IPR041845">
    <property type="entry name" value="Mavicyanin"/>
</dbReference>
<evidence type="ECO:0000256" key="6">
    <source>
        <dbReference type="SAM" id="MobiDB-lite"/>
    </source>
</evidence>
<keyword evidence="4" id="KW-0186">Copper</keyword>
<keyword evidence="5" id="KW-0325">Glycoprotein</keyword>
<dbReference type="KEGG" id="cmos:111464034"/>
<dbReference type="InterPro" id="IPR039391">
    <property type="entry name" value="Phytocyanin-like"/>
</dbReference>
<dbReference type="InterPro" id="IPR003245">
    <property type="entry name" value="Phytocyanin_dom"/>
</dbReference>
<reference evidence="11" key="1">
    <citation type="submission" date="2025-08" db="UniProtKB">
        <authorList>
            <consortium name="RefSeq"/>
        </authorList>
    </citation>
    <scope>IDENTIFICATION</scope>
    <source>
        <tissue evidence="11">Young leaves</tissue>
    </source>
</reference>
<dbReference type="GO" id="GO:0046872">
    <property type="term" value="F:metal ion binding"/>
    <property type="evidence" value="ECO:0007669"/>
    <property type="project" value="UniProtKB-KW"/>
</dbReference>
<dbReference type="Gene3D" id="2.60.40.420">
    <property type="entry name" value="Cupredoxins - blue copper proteins"/>
    <property type="match status" value="1"/>
</dbReference>
<dbReference type="AlphaFoldDB" id="A0A6J1HH72"/>
<evidence type="ECO:0000259" key="9">
    <source>
        <dbReference type="PROSITE" id="PS51485"/>
    </source>
</evidence>
<feature type="region of interest" description="Disordered" evidence="6">
    <location>
        <begin position="133"/>
        <end position="157"/>
    </location>
</feature>
<keyword evidence="7" id="KW-1133">Transmembrane helix</keyword>
<dbReference type="FunFam" id="2.60.40.420:FF:000003">
    <property type="entry name" value="Blue copper"/>
    <property type="match status" value="1"/>
</dbReference>
<evidence type="ECO:0000256" key="4">
    <source>
        <dbReference type="ARBA" id="ARBA00023008"/>
    </source>
</evidence>
<name>A0A6J1HH72_CUCMO</name>
<keyword evidence="2" id="KW-0479">Metal-binding</keyword>
<keyword evidence="7" id="KW-0812">Transmembrane</keyword>
<feature type="chain" id="PRO_5026970727" evidence="8">
    <location>
        <begin position="26"/>
        <end position="191"/>
    </location>
</feature>
<dbReference type="RefSeq" id="XP_022963846.1">
    <property type="nucleotide sequence ID" value="XM_023108078.1"/>
</dbReference>
<keyword evidence="10" id="KW-1185">Reference proteome</keyword>
<evidence type="ECO:0000313" key="10">
    <source>
        <dbReference type="Proteomes" id="UP000504609"/>
    </source>
</evidence>
<dbReference type="PANTHER" id="PTHR33021">
    <property type="entry name" value="BLUE COPPER PROTEIN"/>
    <property type="match status" value="1"/>
</dbReference>
<dbReference type="PANTHER" id="PTHR33021:SF356">
    <property type="entry name" value="MAVICYANIN"/>
    <property type="match status" value="1"/>
</dbReference>
<proteinExistence type="predicted"/>
<keyword evidence="7" id="KW-0472">Membrane</keyword>
<dbReference type="GO" id="GO:0009055">
    <property type="term" value="F:electron transfer activity"/>
    <property type="evidence" value="ECO:0007669"/>
    <property type="project" value="InterPro"/>
</dbReference>